<name>A0A3N4LQD4_9PEZI</name>
<evidence type="ECO:0000313" key="1">
    <source>
        <dbReference type="EMBL" id="RPB23492.1"/>
    </source>
</evidence>
<evidence type="ECO:0000313" key="2">
    <source>
        <dbReference type="Proteomes" id="UP000267821"/>
    </source>
</evidence>
<dbReference type="Proteomes" id="UP000267821">
    <property type="component" value="Unassembled WGS sequence"/>
</dbReference>
<dbReference type="EMBL" id="ML121546">
    <property type="protein sequence ID" value="RPB23492.1"/>
    <property type="molecule type" value="Genomic_DNA"/>
</dbReference>
<dbReference type="AlphaFoldDB" id="A0A3N4LQD4"/>
<accession>A0A3N4LQD4</accession>
<keyword evidence="2" id="KW-1185">Reference proteome</keyword>
<protein>
    <submittedName>
        <fullName evidence="1">Uncharacterized protein</fullName>
    </submittedName>
</protein>
<proteinExistence type="predicted"/>
<sequence>MGYNTSGTETCSGLEVSCSSSERFGGAKEIVCPSPKLLFPGLETLLPADTSLRIEIQRGSVQLHGNENSGCRGYEREVSMGRSIGCPGECYSGTLGGWVYDLETEERFGVTAGHVCLAAHVGRVDEFVITERIAICQPSDTDFQCIAQGLAQAKLKSYAKSEEIGICHPKMEQRRLADDTRHESRKALDHARYCNEARGYGGNRGIQRSGQKARQG</sequence>
<dbReference type="OrthoDB" id="10396423at2759"/>
<organism evidence="1 2">
    <name type="scientific">Terfezia boudieri ATCC MYA-4762</name>
    <dbReference type="NCBI Taxonomy" id="1051890"/>
    <lineage>
        <taxon>Eukaryota</taxon>
        <taxon>Fungi</taxon>
        <taxon>Dikarya</taxon>
        <taxon>Ascomycota</taxon>
        <taxon>Pezizomycotina</taxon>
        <taxon>Pezizomycetes</taxon>
        <taxon>Pezizales</taxon>
        <taxon>Pezizaceae</taxon>
        <taxon>Terfezia</taxon>
    </lineage>
</organism>
<dbReference type="InParanoid" id="A0A3N4LQD4"/>
<reference evidence="1 2" key="1">
    <citation type="journal article" date="2018" name="Nat. Ecol. Evol.">
        <title>Pezizomycetes genomes reveal the molecular basis of ectomycorrhizal truffle lifestyle.</title>
        <authorList>
            <person name="Murat C."/>
            <person name="Payen T."/>
            <person name="Noel B."/>
            <person name="Kuo A."/>
            <person name="Morin E."/>
            <person name="Chen J."/>
            <person name="Kohler A."/>
            <person name="Krizsan K."/>
            <person name="Balestrini R."/>
            <person name="Da Silva C."/>
            <person name="Montanini B."/>
            <person name="Hainaut M."/>
            <person name="Levati E."/>
            <person name="Barry K.W."/>
            <person name="Belfiori B."/>
            <person name="Cichocki N."/>
            <person name="Clum A."/>
            <person name="Dockter R.B."/>
            <person name="Fauchery L."/>
            <person name="Guy J."/>
            <person name="Iotti M."/>
            <person name="Le Tacon F."/>
            <person name="Lindquist E.A."/>
            <person name="Lipzen A."/>
            <person name="Malagnac F."/>
            <person name="Mello A."/>
            <person name="Molinier V."/>
            <person name="Miyauchi S."/>
            <person name="Poulain J."/>
            <person name="Riccioni C."/>
            <person name="Rubini A."/>
            <person name="Sitrit Y."/>
            <person name="Splivallo R."/>
            <person name="Traeger S."/>
            <person name="Wang M."/>
            <person name="Zifcakova L."/>
            <person name="Wipf D."/>
            <person name="Zambonelli A."/>
            <person name="Paolocci F."/>
            <person name="Nowrousian M."/>
            <person name="Ottonello S."/>
            <person name="Baldrian P."/>
            <person name="Spatafora J.W."/>
            <person name="Henrissat B."/>
            <person name="Nagy L.G."/>
            <person name="Aury J.M."/>
            <person name="Wincker P."/>
            <person name="Grigoriev I.V."/>
            <person name="Bonfante P."/>
            <person name="Martin F.M."/>
        </authorList>
    </citation>
    <scope>NUCLEOTIDE SEQUENCE [LARGE SCALE GENOMIC DNA]</scope>
    <source>
        <strain evidence="1 2">ATCC MYA-4762</strain>
    </source>
</reference>
<gene>
    <name evidence="1" type="ORF">L211DRAFT_272729</name>
</gene>